<evidence type="ECO:0000313" key="6">
    <source>
        <dbReference type="EMBL" id="WYJ77480.1"/>
    </source>
</evidence>
<dbReference type="SUPFAM" id="SSF51735">
    <property type="entry name" value="NAD(P)-binding Rossmann-fold domains"/>
    <property type="match status" value="1"/>
</dbReference>
<keyword evidence="2 4" id="KW-0862">Zinc</keyword>
<dbReference type="InterPro" id="IPR050129">
    <property type="entry name" value="Zn_alcohol_dh"/>
</dbReference>
<comment type="similarity">
    <text evidence="4">Belongs to the zinc-containing alcohol dehydrogenase family.</text>
</comment>
<dbReference type="InterPro" id="IPR020843">
    <property type="entry name" value="ER"/>
</dbReference>
<organism evidence="6 7">
    <name type="scientific">Candidatus Enterococcus lowellii</name>
    <dbReference type="NCBI Taxonomy" id="2230877"/>
    <lineage>
        <taxon>Bacteria</taxon>
        <taxon>Bacillati</taxon>
        <taxon>Bacillota</taxon>
        <taxon>Bacilli</taxon>
        <taxon>Lactobacillales</taxon>
        <taxon>Enterococcaceae</taxon>
        <taxon>Enterococcus</taxon>
    </lineage>
</organism>
<dbReference type="Proteomes" id="UP000664701">
    <property type="component" value="Chromosome"/>
</dbReference>
<keyword evidence="7" id="KW-1185">Reference proteome</keyword>
<dbReference type="Pfam" id="PF00107">
    <property type="entry name" value="ADH_zinc_N"/>
    <property type="match status" value="1"/>
</dbReference>
<dbReference type="SUPFAM" id="SSF50129">
    <property type="entry name" value="GroES-like"/>
    <property type="match status" value="1"/>
</dbReference>
<dbReference type="SMART" id="SM00829">
    <property type="entry name" value="PKS_ER"/>
    <property type="match status" value="1"/>
</dbReference>
<evidence type="ECO:0000256" key="1">
    <source>
        <dbReference type="ARBA" id="ARBA00022723"/>
    </source>
</evidence>
<dbReference type="Pfam" id="PF08240">
    <property type="entry name" value="ADH_N"/>
    <property type="match status" value="1"/>
</dbReference>
<dbReference type="PANTHER" id="PTHR43401:SF2">
    <property type="entry name" value="L-THREONINE 3-DEHYDROGENASE"/>
    <property type="match status" value="1"/>
</dbReference>
<name>A0ABZ2SR45_9ENTE</name>
<reference evidence="6 7" key="1">
    <citation type="submission" date="2024-03" db="EMBL/GenBank/DDBJ databases">
        <title>The Genome Sequence of Enterococcus sp. DIV2402.</title>
        <authorList>
            <consortium name="The Broad Institute Genomics Platform"/>
            <consortium name="The Broad Institute Microbial Omics Core"/>
            <consortium name="The Broad Institute Genomic Center for Infectious Diseases"/>
            <person name="Earl A."/>
            <person name="Manson A."/>
            <person name="Gilmore M."/>
            <person name="Schwartman J."/>
            <person name="Shea T."/>
            <person name="Abouelleil A."/>
            <person name="Cao P."/>
            <person name="Chapman S."/>
            <person name="Cusick C."/>
            <person name="Young S."/>
            <person name="Neafsey D."/>
            <person name="Nusbaum C."/>
            <person name="Birren B."/>
        </authorList>
    </citation>
    <scope>NUCLEOTIDE SEQUENCE [LARGE SCALE GENOMIC DNA]</scope>
    <source>
        <strain evidence="6 7">DIV2402</strain>
    </source>
</reference>
<dbReference type="InterPro" id="IPR002328">
    <property type="entry name" value="ADH_Zn_CS"/>
</dbReference>
<dbReference type="PROSITE" id="PS00059">
    <property type="entry name" value="ADH_ZINC"/>
    <property type="match status" value="1"/>
</dbReference>
<accession>A0ABZ2SR45</accession>
<protein>
    <submittedName>
        <fullName evidence="6">L-iditol 2-dehydrogenase</fullName>
    </submittedName>
</protein>
<sequence>MKALRKLAEGYNQMALVEVNEVFPSDGELKLRVIYTGICGSDIHGFKGEYNKKIPLTLGHEFVGEVVDIGHSSSLYKVGDIVVSETTFETCEKCSYCNEQEYNLCSDRKGLGTQVDGSFAEFVLVKEKRCHLIPKEIDNKIAAMLEPLACCIHAVKEKTIVSPNEKIVVFGPGPIGILLATVLVSLNIEVLLVGTARDAKRLALAKELGIAHTLIVQKDDVEAFVQTWTNGIGADQIFECSGSIHAVHQAMQIIKKKGTIIQEGLFATTMNEINMDDLIHKEICYVGSRTQKPSSWKSAIQWLVDTNMDLSPIVTAILPLDEWEAAFRLAMNGEELKILMKP</sequence>
<gene>
    <name evidence="6" type="ORF">DOK78_002118</name>
</gene>
<dbReference type="InterPro" id="IPR013149">
    <property type="entry name" value="ADH-like_C"/>
</dbReference>
<evidence type="ECO:0000256" key="4">
    <source>
        <dbReference type="RuleBase" id="RU361277"/>
    </source>
</evidence>
<dbReference type="CDD" id="cd08258">
    <property type="entry name" value="Zn_ADH4"/>
    <property type="match status" value="1"/>
</dbReference>
<dbReference type="Gene3D" id="3.40.50.720">
    <property type="entry name" value="NAD(P)-binding Rossmann-like Domain"/>
    <property type="match status" value="1"/>
</dbReference>
<evidence type="ECO:0000256" key="3">
    <source>
        <dbReference type="ARBA" id="ARBA00023002"/>
    </source>
</evidence>
<dbReference type="PANTHER" id="PTHR43401">
    <property type="entry name" value="L-THREONINE 3-DEHYDROGENASE"/>
    <property type="match status" value="1"/>
</dbReference>
<dbReference type="RefSeq" id="WP_207940397.1">
    <property type="nucleotide sequence ID" value="NZ_CP147251.1"/>
</dbReference>
<dbReference type="InterPro" id="IPR011032">
    <property type="entry name" value="GroES-like_sf"/>
</dbReference>
<evidence type="ECO:0000259" key="5">
    <source>
        <dbReference type="SMART" id="SM00829"/>
    </source>
</evidence>
<dbReference type="InterPro" id="IPR036291">
    <property type="entry name" value="NAD(P)-bd_dom_sf"/>
</dbReference>
<evidence type="ECO:0000313" key="7">
    <source>
        <dbReference type="Proteomes" id="UP000664701"/>
    </source>
</evidence>
<evidence type="ECO:0000256" key="2">
    <source>
        <dbReference type="ARBA" id="ARBA00022833"/>
    </source>
</evidence>
<keyword evidence="3" id="KW-0560">Oxidoreductase</keyword>
<keyword evidence="1 4" id="KW-0479">Metal-binding</keyword>
<comment type="cofactor">
    <cofactor evidence="4">
        <name>Zn(2+)</name>
        <dbReference type="ChEBI" id="CHEBI:29105"/>
    </cofactor>
</comment>
<dbReference type="Gene3D" id="3.90.180.10">
    <property type="entry name" value="Medium-chain alcohol dehydrogenases, catalytic domain"/>
    <property type="match status" value="1"/>
</dbReference>
<dbReference type="InterPro" id="IPR013154">
    <property type="entry name" value="ADH-like_N"/>
</dbReference>
<proteinExistence type="inferred from homology"/>
<feature type="domain" description="Enoyl reductase (ER)" evidence="5">
    <location>
        <begin position="10"/>
        <end position="340"/>
    </location>
</feature>
<dbReference type="EMBL" id="CP147251">
    <property type="protein sequence ID" value="WYJ77480.1"/>
    <property type="molecule type" value="Genomic_DNA"/>
</dbReference>